<dbReference type="PANTHER" id="PTHR35807">
    <property type="entry name" value="TRANSCRIPTIONAL REGULATOR REDD-RELATED"/>
    <property type="match status" value="1"/>
</dbReference>
<evidence type="ECO:0000313" key="5">
    <source>
        <dbReference type="Proteomes" id="UP001597024"/>
    </source>
</evidence>
<dbReference type="InterPro" id="IPR016032">
    <property type="entry name" value="Sig_transdc_resp-reg_C-effctor"/>
</dbReference>
<sequence>MDFRVLGPVSVIAGDGAPLDIGPHQQRAVLALCMLAAPRPVGAAAMMDELWEGEPPPRALNTLQAYVSKLRRVLEPGRSRATPPAVLVSRPGGYALDIPARDLDLGRVRGYAA</sequence>
<dbReference type="EMBL" id="JBHTHX010001126">
    <property type="protein sequence ID" value="MFD0887951.1"/>
    <property type="molecule type" value="Genomic_DNA"/>
</dbReference>
<dbReference type="InterPro" id="IPR051677">
    <property type="entry name" value="AfsR-DnrI-RedD_regulator"/>
</dbReference>
<reference evidence="5" key="1">
    <citation type="journal article" date="2019" name="Int. J. Syst. Evol. Microbiol.">
        <title>The Global Catalogue of Microorganisms (GCM) 10K type strain sequencing project: providing services to taxonomists for standard genome sequencing and annotation.</title>
        <authorList>
            <consortium name="The Broad Institute Genomics Platform"/>
            <consortium name="The Broad Institute Genome Sequencing Center for Infectious Disease"/>
            <person name="Wu L."/>
            <person name="Ma J."/>
        </authorList>
    </citation>
    <scope>NUCLEOTIDE SEQUENCE [LARGE SCALE GENOMIC DNA]</scope>
    <source>
        <strain evidence="5">CCUG 62974</strain>
    </source>
</reference>
<keyword evidence="5" id="KW-1185">Reference proteome</keyword>
<dbReference type="SMART" id="SM00862">
    <property type="entry name" value="Trans_reg_C"/>
    <property type="match status" value="1"/>
</dbReference>
<dbReference type="Proteomes" id="UP001597024">
    <property type="component" value="Unassembled WGS sequence"/>
</dbReference>
<comment type="caution">
    <text evidence="4">The sequence shown here is derived from an EMBL/GenBank/DDBJ whole genome shotgun (WGS) entry which is preliminary data.</text>
</comment>
<feature type="DNA-binding region" description="OmpR/PhoB-type" evidence="2">
    <location>
        <begin position="1"/>
        <end position="98"/>
    </location>
</feature>
<dbReference type="Pfam" id="PF00486">
    <property type="entry name" value="Trans_reg_C"/>
    <property type="match status" value="1"/>
</dbReference>
<feature type="domain" description="OmpR/PhoB-type" evidence="3">
    <location>
        <begin position="1"/>
        <end position="98"/>
    </location>
</feature>
<evidence type="ECO:0000256" key="2">
    <source>
        <dbReference type="PROSITE-ProRule" id="PRU01091"/>
    </source>
</evidence>
<feature type="non-terminal residue" evidence="4">
    <location>
        <position position="113"/>
    </location>
</feature>
<organism evidence="4 5">
    <name type="scientific">Streptosporangium algeriense</name>
    <dbReference type="NCBI Taxonomy" id="1682748"/>
    <lineage>
        <taxon>Bacteria</taxon>
        <taxon>Bacillati</taxon>
        <taxon>Actinomycetota</taxon>
        <taxon>Actinomycetes</taxon>
        <taxon>Streptosporangiales</taxon>
        <taxon>Streptosporangiaceae</taxon>
        <taxon>Streptosporangium</taxon>
    </lineage>
</organism>
<dbReference type="InterPro" id="IPR001867">
    <property type="entry name" value="OmpR/PhoB-type_DNA-bd"/>
</dbReference>
<keyword evidence="1 2" id="KW-0238">DNA-binding</keyword>
<dbReference type="PANTHER" id="PTHR35807:SF1">
    <property type="entry name" value="TRANSCRIPTIONAL REGULATOR REDD"/>
    <property type="match status" value="1"/>
</dbReference>
<dbReference type="Gene3D" id="1.10.10.10">
    <property type="entry name" value="Winged helix-like DNA-binding domain superfamily/Winged helix DNA-binding domain"/>
    <property type="match status" value="1"/>
</dbReference>
<name>A0ABW3DVT2_9ACTN</name>
<dbReference type="PROSITE" id="PS51755">
    <property type="entry name" value="OMPR_PHOB"/>
    <property type="match status" value="1"/>
</dbReference>
<evidence type="ECO:0000256" key="1">
    <source>
        <dbReference type="ARBA" id="ARBA00023125"/>
    </source>
</evidence>
<protein>
    <submittedName>
        <fullName evidence="4">Winged helix-turn-helix domain-containing protein</fullName>
    </submittedName>
</protein>
<accession>A0ABW3DVT2</accession>
<gene>
    <name evidence="4" type="ORF">ACFQ08_25710</name>
</gene>
<evidence type="ECO:0000259" key="3">
    <source>
        <dbReference type="PROSITE" id="PS51755"/>
    </source>
</evidence>
<dbReference type="SUPFAM" id="SSF46894">
    <property type="entry name" value="C-terminal effector domain of the bipartite response regulators"/>
    <property type="match status" value="1"/>
</dbReference>
<evidence type="ECO:0000313" key="4">
    <source>
        <dbReference type="EMBL" id="MFD0887951.1"/>
    </source>
</evidence>
<dbReference type="InterPro" id="IPR036388">
    <property type="entry name" value="WH-like_DNA-bd_sf"/>
</dbReference>
<proteinExistence type="predicted"/>